<dbReference type="PROSITE" id="PS50097">
    <property type="entry name" value="BTB"/>
    <property type="match status" value="1"/>
</dbReference>
<evidence type="ECO:0000313" key="3">
    <source>
        <dbReference type="Proteomes" id="UP000481861"/>
    </source>
</evidence>
<dbReference type="Proteomes" id="UP000481861">
    <property type="component" value="Unassembled WGS sequence"/>
</dbReference>
<dbReference type="CDD" id="cd18186">
    <property type="entry name" value="BTB_POZ_ZBTB_KLHL-like"/>
    <property type="match status" value="1"/>
</dbReference>
<organism evidence="2 3">
    <name type="scientific">Massariosphaeria phaeospora</name>
    <dbReference type="NCBI Taxonomy" id="100035"/>
    <lineage>
        <taxon>Eukaryota</taxon>
        <taxon>Fungi</taxon>
        <taxon>Dikarya</taxon>
        <taxon>Ascomycota</taxon>
        <taxon>Pezizomycotina</taxon>
        <taxon>Dothideomycetes</taxon>
        <taxon>Pleosporomycetidae</taxon>
        <taxon>Pleosporales</taxon>
        <taxon>Pleosporales incertae sedis</taxon>
        <taxon>Massariosphaeria</taxon>
    </lineage>
</organism>
<keyword evidence="3" id="KW-1185">Reference proteome</keyword>
<feature type="domain" description="BTB" evidence="1">
    <location>
        <begin position="15"/>
        <end position="86"/>
    </location>
</feature>
<dbReference type="PANTHER" id="PTHR47843">
    <property type="entry name" value="BTB DOMAIN-CONTAINING PROTEIN-RELATED"/>
    <property type="match status" value="1"/>
</dbReference>
<dbReference type="InterPro" id="IPR000210">
    <property type="entry name" value="BTB/POZ_dom"/>
</dbReference>
<dbReference type="SUPFAM" id="SSF54695">
    <property type="entry name" value="POZ domain"/>
    <property type="match status" value="1"/>
</dbReference>
<name>A0A7C8I430_9PLEO</name>
<reference evidence="2 3" key="1">
    <citation type="submission" date="2020-01" db="EMBL/GenBank/DDBJ databases">
        <authorList>
            <consortium name="DOE Joint Genome Institute"/>
            <person name="Haridas S."/>
            <person name="Albert R."/>
            <person name="Binder M."/>
            <person name="Bloem J."/>
            <person name="Labutti K."/>
            <person name="Salamov A."/>
            <person name="Andreopoulos B."/>
            <person name="Baker S.E."/>
            <person name="Barry K."/>
            <person name="Bills G."/>
            <person name="Bluhm B.H."/>
            <person name="Cannon C."/>
            <person name="Castanera R."/>
            <person name="Culley D.E."/>
            <person name="Daum C."/>
            <person name="Ezra D."/>
            <person name="Gonzalez J.B."/>
            <person name="Henrissat B."/>
            <person name="Kuo A."/>
            <person name="Liang C."/>
            <person name="Lipzen A."/>
            <person name="Lutzoni F."/>
            <person name="Magnuson J."/>
            <person name="Mondo S."/>
            <person name="Nolan M."/>
            <person name="Ohm R."/>
            <person name="Pangilinan J."/>
            <person name="Park H.-J.H."/>
            <person name="Ramirez L."/>
            <person name="Alfaro M."/>
            <person name="Sun H."/>
            <person name="Tritt A."/>
            <person name="Yoshinaga Y."/>
            <person name="Zwiers L.-H.L."/>
            <person name="Turgeon B.G."/>
            <person name="Goodwin S.B."/>
            <person name="Spatafora J.W."/>
            <person name="Crous P.W."/>
            <person name="Grigoriev I.V."/>
        </authorList>
    </citation>
    <scope>NUCLEOTIDE SEQUENCE [LARGE SCALE GENOMIC DNA]</scope>
    <source>
        <strain evidence="2 3">CBS 611.86</strain>
    </source>
</reference>
<dbReference type="InterPro" id="IPR011333">
    <property type="entry name" value="SKP1/BTB/POZ_sf"/>
</dbReference>
<dbReference type="PANTHER" id="PTHR47843:SF2">
    <property type="entry name" value="BTB DOMAIN-CONTAINING PROTEIN"/>
    <property type="match status" value="1"/>
</dbReference>
<dbReference type="OrthoDB" id="1022638at2759"/>
<evidence type="ECO:0000259" key="1">
    <source>
        <dbReference type="PROSITE" id="PS50097"/>
    </source>
</evidence>
<proteinExistence type="predicted"/>
<dbReference type="Pfam" id="PF00651">
    <property type="entry name" value="BTB"/>
    <property type="match status" value="1"/>
</dbReference>
<protein>
    <recommendedName>
        <fullName evidence="1">BTB domain-containing protein</fullName>
    </recommendedName>
</protein>
<sequence length="231" mass="26326">MERHMFGDLIHMGTSAIAVRVGAEPDIKGFTVHEQLIRKSSPFFEAALSNPATTAHPILIKLPKCSPTDFHVYVQWLYTGRVHVVLTSPITSDKDTDEYCLLIRGYLLGEYLQDTHYRDTLMDALVQLVSGPIKSFLARTEFGRIYQETKIESPLRRLLVDVAVWRHNWEYAKEQDFPKEMFWGVMTGLADRCQRPAGEAQSTSPFEVVKGTCHYHCHGDDTPCYKPKPPV</sequence>
<dbReference type="EMBL" id="JAADJZ010000022">
    <property type="protein sequence ID" value="KAF2867652.1"/>
    <property type="molecule type" value="Genomic_DNA"/>
</dbReference>
<gene>
    <name evidence="2" type="ORF">BDV95DRAFT_171828</name>
</gene>
<accession>A0A7C8I430</accession>
<evidence type="ECO:0000313" key="2">
    <source>
        <dbReference type="EMBL" id="KAF2867652.1"/>
    </source>
</evidence>
<dbReference type="AlphaFoldDB" id="A0A7C8I430"/>
<dbReference type="Gene3D" id="3.30.710.10">
    <property type="entry name" value="Potassium Channel Kv1.1, Chain A"/>
    <property type="match status" value="1"/>
</dbReference>
<comment type="caution">
    <text evidence="2">The sequence shown here is derived from an EMBL/GenBank/DDBJ whole genome shotgun (WGS) entry which is preliminary data.</text>
</comment>